<organism evidence="1 2">
    <name type="scientific">Strongylus vulgaris</name>
    <name type="common">Blood worm</name>
    <dbReference type="NCBI Taxonomy" id="40348"/>
    <lineage>
        <taxon>Eukaryota</taxon>
        <taxon>Metazoa</taxon>
        <taxon>Ecdysozoa</taxon>
        <taxon>Nematoda</taxon>
        <taxon>Chromadorea</taxon>
        <taxon>Rhabditida</taxon>
        <taxon>Rhabditina</taxon>
        <taxon>Rhabditomorpha</taxon>
        <taxon>Strongyloidea</taxon>
        <taxon>Strongylidae</taxon>
        <taxon>Strongylus</taxon>
    </lineage>
</organism>
<dbReference type="AlphaFoldDB" id="A0A3P7LCF0"/>
<evidence type="ECO:0000313" key="2">
    <source>
        <dbReference type="Proteomes" id="UP000270094"/>
    </source>
</evidence>
<name>A0A3P7LCF0_STRVU</name>
<keyword evidence="2" id="KW-1185">Reference proteome</keyword>
<evidence type="ECO:0000313" key="1">
    <source>
        <dbReference type="EMBL" id="VDM80435.1"/>
    </source>
</evidence>
<protein>
    <submittedName>
        <fullName evidence="1">Uncharacterized protein</fullName>
    </submittedName>
</protein>
<reference evidence="1 2" key="1">
    <citation type="submission" date="2018-11" db="EMBL/GenBank/DDBJ databases">
        <authorList>
            <consortium name="Pathogen Informatics"/>
        </authorList>
    </citation>
    <scope>NUCLEOTIDE SEQUENCE [LARGE SCALE GENOMIC DNA]</scope>
</reference>
<gene>
    <name evidence="1" type="ORF">SVUK_LOCUS15433</name>
</gene>
<sequence>MMLPLTSSFYDLPKRDEGMAEHKSDTLTNCSDVLDVLILLPLTLATPPAVKYDALAV</sequence>
<proteinExistence type="predicted"/>
<dbReference type="EMBL" id="UYYB01108626">
    <property type="protein sequence ID" value="VDM80435.1"/>
    <property type="molecule type" value="Genomic_DNA"/>
</dbReference>
<dbReference type="Proteomes" id="UP000270094">
    <property type="component" value="Unassembled WGS sequence"/>
</dbReference>
<accession>A0A3P7LCF0</accession>